<organism evidence="1 2">
    <name type="scientific">Ophiobolus disseminans</name>
    <dbReference type="NCBI Taxonomy" id="1469910"/>
    <lineage>
        <taxon>Eukaryota</taxon>
        <taxon>Fungi</taxon>
        <taxon>Dikarya</taxon>
        <taxon>Ascomycota</taxon>
        <taxon>Pezizomycotina</taxon>
        <taxon>Dothideomycetes</taxon>
        <taxon>Pleosporomycetidae</taxon>
        <taxon>Pleosporales</taxon>
        <taxon>Pleosporineae</taxon>
        <taxon>Phaeosphaeriaceae</taxon>
        <taxon>Ophiobolus</taxon>
    </lineage>
</organism>
<gene>
    <name evidence="1" type="ORF">CC86DRAFT_305400</name>
</gene>
<accession>A0A6A6ZH55</accession>
<feature type="non-terminal residue" evidence="1">
    <location>
        <position position="1"/>
    </location>
</feature>
<dbReference type="Proteomes" id="UP000799424">
    <property type="component" value="Unassembled WGS sequence"/>
</dbReference>
<dbReference type="EMBL" id="MU006241">
    <property type="protein sequence ID" value="KAF2820462.1"/>
    <property type="molecule type" value="Genomic_DNA"/>
</dbReference>
<evidence type="ECO:0000313" key="2">
    <source>
        <dbReference type="Proteomes" id="UP000799424"/>
    </source>
</evidence>
<protein>
    <submittedName>
        <fullName evidence="1">Uncharacterized protein</fullName>
    </submittedName>
</protein>
<name>A0A6A6ZH55_9PLEO</name>
<sequence length="52" mass="6350">IDAVRYAADLYYKYNLYFTYIYSKIKEYNIQLENSYNIDEKGFLIGVIRRPK</sequence>
<keyword evidence="2" id="KW-1185">Reference proteome</keyword>
<proteinExistence type="predicted"/>
<dbReference type="OrthoDB" id="5424404at2759"/>
<evidence type="ECO:0000313" key="1">
    <source>
        <dbReference type="EMBL" id="KAF2820462.1"/>
    </source>
</evidence>
<reference evidence="1" key="1">
    <citation type="journal article" date="2020" name="Stud. Mycol.">
        <title>101 Dothideomycetes genomes: a test case for predicting lifestyles and emergence of pathogens.</title>
        <authorList>
            <person name="Haridas S."/>
            <person name="Albert R."/>
            <person name="Binder M."/>
            <person name="Bloem J."/>
            <person name="Labutti K."/>
            <person name="Salamov A."/>
            <person name="Andreopoulos B."/>
            <person name="Baker S."/>
            <person name="Barry K."/>
            <person name="Bills G."/>
            <person name="Bluhm B."/>
            <person name="Cannon C."/>
            <person name="Castanera R."/>
            <person name="Culley D."/>
            <person name="Daum C."/>
            <person name="Ezra D."/>
            <person name="Gonzalez J."/>
            <person name="Henrissat B."/>
            <person name="Kuo A."/>
            <person name="Liang C."/>
            <person name="Lipzen A."/>
            <person name="Lutzoni F."/>
            <person name="Magnuson J."/>
            <person name="Mondo S."/>
            <person name="Nolan M."/>
            <person name="Ohm R."/>
            <person name="Pangilinan J."/>
            <person name="Park H.-J."/>
            <person name="Ramirez L."/>
            <person name="Alfaro M."/>
            <person name="Sun H."/>
            <person name="Tritt A."/>
            <person name="Yoshinaga Y."/>
            <person name="Zwiers L.-H."/>
            <person name="Turgeon B."/>
            <person name="Goodwin S."/>
            <person name="Spatafora J."/>
            <person name="Crous P."/>
            <person name="Grigoriev I."/>
        </authorList>
    </citation>
    <scope>NUCLEOTIDE SEQUENCE</scope>
    <source>
        <strain evidence="1">CBS 113818</strain>
    </source>
</reference>
<dbReference type="AlphaFoldDB" id="A0A6A6ZH55"/>